<reference evidence="2" key="2">
    <citation type="journal article" date="2020" name="Antonie Van Leeuwenhoek">
        <title>Labilibaculum antarcticum sp. nov., a novel facultative anaerobic, psychrotorelant bacterium isolated from marine sediment of Antarctica.</title>
        <authorList>
            <person name="Watanabe M."/>
            <person name="Kojima H."/>
            <person name="Fukui M."/>
        </authorList>
    </citation>
    <scope>NUCLEOTIDE SEQUENCE [LARGE SCALE GENOMIC DNA]</scope>
    <source>
        <strain evidence="2">SPP2</strain>
    </source>
</reference>
<dbReference type="AlphaFoldDB" id="A0A1Y1CLW3"/>
<accession>A0A1Y1CLW3</accession>
<dbReference type="RefSeq" id="WP_145957647.1">
    <property type="nucleotide sequence ID" value="NZ_AP018042.1"/>
</dbReference>
<dbReference type="EMBL" id="AP018042">
    <property type="protein sequence ID" value="BAX81284.1"/>
    <property type="molecule type" value="Genomic_DNA"/>
</dbReference>
<organism evidence="1 2">
    <name type="scientific">Labilibaculum antarcticum</name>
    <dbReference type="NCBI Taxonomy" id="1717717"/>
    <lineage>
        <taxon>Bacteria</taxon>
        <taxon>Pseudomonadati</taxon>
        <taxon>Bacteroidota</taxon>
        <taxon>Bacteroidia</taxon>
        <taxon>Marinilabiliales</taxon>
        <taxon>Marinifilaceae</taxon>
        <taxon>Labilibaculum</taxon>
    </lineage>
</organism>
<name>A0A1Y1CLW3_9BACT</name>
<dbReference type="InterPro" id="IPR046228">
    <property type="entry name" value="DUF6261"/>
</dbReference>
<protein>
    <submittedName>
        <fullName evidence="1">Uncharacterized protein</fullName>
    </submittedName>
</protein>
<dbReference type="KEGG" id="mbas:ALGA_2979"/>
<proteinExistence type="predicted"/>
<evidence type="ECO:0000313" key="1">
    <source>
        <dbReference type="EMBL" id="BAX81284.1"/>
    </source>
</evidence>
<dbReference type="OrthoDB" id="1122420at2"/>
<sequence length="244" mass="27587">MKKVHANAITNEIAEICKGIIELSKRYPIELDDYFIFIFQKLSGKSVELVGKINAGWLNSELKEKDDARDLDVRAIFYEVKAKCMRRPSADQEKALRIKEVLDRYGMKITEDSYTIESAGVRAMLSDLNAPELEDCVASNADFKILLDNAEQSMAEFDVSASKLIEDKNERENAKSASVVGQELKGIINNELLIYLAAMSKANPTKYKPYADVVNTLIEDSNNKVRDRLAAFKRKKEKINPELN</sequence>
<dbReference type="Pfam" id="PF19775">
    <property type="entry name" value="DUF6261"/>
    <property type="match status" value="1"/>
</dbReference>
<evidence type="ECO:0000313" key="2">
    <source>
        <dbReference type="Proteomes" id="UP000218267"/>
    </source>
</evidence>
<keyword evidence="2" id="KW-1185">Reference proteome</keyword>
<reference evidence="1 2" key="1">
    <citation type="journal article" date="2018" name="Mar. Genomics">
        <title>Complete genome sequence of Marinifilaceae bacterium strain SPP2, isolated from the Antarctic marine sediment.</title>
        <authorList>
            <person name="Watanabe M."/>
            <person name="Kojima H."/>
            <person name="Fukui M."/>
        </authorList>
    </citation>
    <scope>NUCLEOTIDE SEQUENCE [LARGE SCALE GENOMIC DNA]</scope>
    <source>
        <strain evidence="1 2">SPP2</strain>
    </source>
</reference>
<dbReference type="Proteomes" id="UP000218267">
    <property type="component" value="Chromosome"/>
</dbReference>
<gene>
    <name evidence="1" type="ORF">ALGA_2979</name>
</gene>